<accession>A0A0V0GX53</accession>
<protein>
    <submittedName>
        <fullName evidence="1">Putative ovule protein</fullName>
    </submittedName>
</protein>
<organism evidence="1">
    <name type="scientific">Solanum chacoense</name>
    <name type="common">Chaco potato</name>
    <dbReference type="NCBI Taxonomy" id="4108"/>
    <lineage>
        <taxon>Eukaryota</taxon>
        <taxon>Viridiplantae</taxon>
        <taxon>Streptophyta</taxon>
        <taxon>Embryophyta</taxon>
        <taxon>Tracheophyta</taxon>
        <taxon>Spermatophyta</taxon>
        <taxon>Magnoliopsida</taxon>
        <taxon>eudicotyledons</taxon>
        <taxon>Gunneridae</taxon>
        <taxon>Pentapetalae</taxon>
        <taxon>asterids</taxon>
        <taxon>lamiids</taxon>
        <taxon>Solanales</taxon>
        <taxon>Solanaceae</taxon>
        <taxon>Solanoideae</taxon>
        <taxon>Solaneae</taxon>
        <taxon>Solanum</taxon>
    </lineage>
</organism>
<proteinExistence type="predicted"/>
<sequence>MVLHDTFFVPPPKLDDASSDEQNELVTEADTAVDNDQATAAFKAIADVVSSQQLKEVPVQEELFSKAELLSEN</sequence>
<evidence type="ECO:0000313" key="1">
    <source>
        <dbReference type="EMBL" id="JAP12696.1"/>
    </source>
</evidence>
<reference evidence="1" key="1">
    <citation type="submission" date="2015-12" db="EMBL/GenBank/DDBJ databases">
        <title>Gene expression during late stages of embryo sac development: a critical building block for successful pollen-pistil interactions.</title>
        <authorList>
            <person name="Liu Y."/>
            <person name="Joly V."/>
            <person name="Sabar M."/>
            <person name="Matton D.P."/>
        </authorList>
    </citation>
    <scope>NUCLEOTIDE SEQUENCE</scope>
</reference>
<dbReference type="EMBL" id="GEDG01029201">
    <property type="protein sequence ID" value="JAP12696.1"/>
    <property type="molecule type" value="Transcribed_RNA"/>
</dbReference>
<name>A0A0V0GX53_SOLCH</name>
<dbReference type="AlphaFoldDB" id="A0A0V0GX53"/>